<protein>
    <submittedName>
        <fullName evidence="7">G protein-coupled receptor 82</fullName>
    </submittedName>
</protein>
<evidence type="ECO:0000256" key="2">
    <source>
        <dbReference type="ARBA" id="ARBA00022692"/>
    </source>
</evidence>
<dbReference type="Proteomes" id="UP000007648">
    <property type="component" value="Unassembled WGS sequence"/>
</dbReference>
<dbReference type="Gene3D" id="1.20.1070.10">
    <property type="entry name" value="Rhodopsin 7-helix transmembrane proteins"/>
    <property type="match status" value="1"/>
</dbReference>
<dbReference type="GO" id="GO:0009749">
    <property type="term" value="P:response to glucose"/>
    <property type="evidence" value="ECO:0007669"/>
    <property type="project" value="Ensembl"/>
</dbReference>
<dbReference type="SUPFAM" id="SSF81321">
    <property type="entry name" value="Family A G protein-coupled receptor-like"/>
    <property type="match status" value="1"/>
</dbReference>
<dbReference type="PANTHER" id="PTHR47392">
    <property type="entry name" value="G-PROTEIN COUPLED RECEPTOR 82-RELATED"/>
    <property type="match status" value="1"/>
</dbReference>
<dbReference type="eggNOG" id="ENOG502R3JZ">
    <property type="taxonomic scope" value="Eukaryota"/>
</dbReference>
<dbReference type="GO" id="GO:0032094">
    <property type="term" value="P:response to food"/>
    <property type="evidence" value="ECO:0007669"/>
    <property type="project" value="Ensembl"/>
</dbReference>
<dbReference type="PROSITE" id="PS50262">
    <property type="entry name" value="G_PROTEIN_RECEP_F1_2"/>
    <property type="match status" value="1"/>
</dbReference>
<keyword evidence="2 5" id="KW-0812">Transmembrane</keyword>
<feature type="transmembrane region" description="Helical" evidence="5">
    <location>
        <begin position="74"/>
        <end position="93"/>
    </location>
</feature>
<dbReference type="GO" id="GO:0004930">
    <property type="term" value="F:G protein-coupled receptor activity"/>
    <property type="evidence" value="ECO:0007669"/>
    <property type="project" value="InterPro"/>
</dbReference>
<proteinExistence type="predicted"/>
<accession>G3VW74</accession>
<dbReference type="InterPro" id="IPR042804">
    <property type="entry name" value="GPR82"/>
</dbReference>
<evidence type="ECO:0000313" key="8">
    <source>
        <dbReference type="Proteomes" id="UP000007648"/>
    </source>
</evidence>
<sequence length="359" mass="41075">MNSTLVYNSIPDAAPRTRKLIKMEYNSTYLQQSVASLIVLPVIYNFLCILGLLGNMFSQWVFLRKIARKTSTHIYLINLVTANLLVCSAMPFMSVYFMEGFKWTYSSVECKVINFLGTLFLHVSMFVSLTILSWIAISRYATLMKKDLAQEEHASFYEKIFYGHILKKFCQPKFAKKLCCFIWGTVLATVIPITVYYSVVELNQGSKKMCYSKESECGTSISQNARLFGTAFVGFCFLVVLLSYYSFVSYLKKIRKSTTITKQYSIYYSVKTHLLVIQFLLIVCFLPYSIFTPIFYALNKTNDSQQLVHLVEIKNFLICLAAARSSTDPVIFLLLDKTFKKTLYNLFGKANSAPENSVP</sequence>
<dbReference type="GO" id="GO:0006641">
    <property type="term" value="P:triglyceride metabolic process"/>
    <property type="evidence" value="ECO:0007669"/>
    <property type="project" value="Ensembl"/>
</dbReference>
<name>G3VW74_SARHA</name>
<evidence type="ECO:0000259" key="6">
    <source>
        <dbReference type="PROSITE" id="PS50262"/>
    </source>
</evidence>
<dbReference type="PRINTS" id="PR00237">
    <property type="entry name" value="GPCRRHODOPSN"/>
</dbReference>
<feature type="transmembrane region" description="Helical" evidence="5">
    <location>
        <begin position="33"/>
        <end position="53"/>
    </location>
</feature>
<feature type="transmembrane region" description="Helical" evidence="5">
    <location>
        <begin position="228"/>
        <end position="251"/>
    </location>
</feature>
<feature type="transmembrane region" description="Helical" evidence="5">
    <location>
        <begin position="272"/>
        <end position="295"/>
    </location>
</feature>
<dbReference type="InParanoid" id="G3VW74"/>
<dbReference type="PANTHER" id="PTHR47392:SF1">
    <property type="entry name" value="G-PROTEIN COUPLED RECEPTOR 82-RELATED"/>
    <property type="match status" value="1"/>
</dbReference>
<keyword evidence="4 5" id="KW-0472">Membrane</keyword>
<feature type="transmembrane region" description="Helical" evidence="5">
    <location>
        <begin position="178"/>
        <end position="199"/>
    </location>
</feature>
<evidence type="ECO:0000313" key="7">
    <source>
        <dbReference type="Ensembl" id="ENSSHAP00000007429.2"/>
    </source>
</evidence>
<dbReference type="InterPro" id="IPR017452">
    <property type="entry name" value="GPCR_Rhodpsn_7TM"/>
</dbReference>
<feature type="transmembrane region" description="Helical" evidence="5">
    <location>
        <begin position="113"/>
        <end position="137"/>
    </location>
</feature>
<reference evidence="7" key="3">
    <citation type="submission" date="2025-09" db="UniProtKB">
        <authorList>
            <consortium name="Ensembl"/>
        </authorList>
    </citation>
    <scope>IDENTIFICATION</scope>
</reference>
<dbReference type="GO" id="GO:0032868">
    <property type="term" value="P:response to insulin"/>
    <property type="evidence" value="ECO:0007669"/>
    <property type="project" value="Ensembl"/>
</dbReference>
<dbReference type="InterPro" id="IPR000276">
    <property type="entry name" value="GPCR_Rhodpsn"/>
</dbReference>
<evidence type="ECO:0000256" key="4">
    <source>
        <dbReference type="ARBA" id="ARBA00023136"/>
    </source>
</evidence>
<reference evidence="7 8" key="1">
    <citation type="journal article" date="2011" name="Proc. Natl. Acad. Sci. U.S.A.">
        <title>Genetic diversity and population structure of the endangered marsupial Sarcophilus harrisii (Tasmanian devil).</title>
        <authorList>
            <person name="Miller W."/>
            <person name="Hayes V.M."/>
            <person name="Ratan A."/>
            <person name="Petersen D.C."/>
            <person name="Wittekindt N.E."/>
            <person name="Miller J."/>
            <person name="Walenz B."/>
            <person name="Knight J."/>
            <person name="Qi J."/>
            <person name="Zhao F."/>
            <person name="Wang Q."/>
            <person name="Bedoya-Reina O.C."/>
            <person name="Katiyar N."/>
            <person name="Tomsho L.P."/>
            <person name="Kasson L.M."/>
            <person name="Hardie R.A."/>
            <person name="Woodbridge P."/>
            <person name="Tindall E.A."/>
            <person name="Bertelsen M.F."/>
            <person name="Dixon D."/>
            <person name="Pyecroft S."/>
            <person name="Helgen K.M."/>
            <person name="Lesk A.M."/>
            <person name="Pringle T.H."/>
            <person name="Patterson N."/>
            <person name="Zhang Y."/>
            <person name="Kreiss A."/>
            <person name="Woods G.M."/>
            <person name="Jones M.E."/>
            <person name="Schuster S.C."/>
        </authorList>
    </citation>
    <scope>NUCLEOTIDE SEQUENCE [LARGE SCALE GENOMIC DNA]</scope>
</reference>
<dbReference type="STRING" id="9305.ENSSHAP00000007429"/>
<organism evidence="7 8">
    <name type="scientific">Sarcophilus harrisii</name>
    <name type="common">Tasmanian devil</name>
    <name type="synonym">Sarcophilus laniarius</name>
    <dbReference type="NCBI Taxonomy" id="9305"/>
    <lineage>
        <taxon>Eukaryota</taxon>
        <taxon>Metazoa</taxon>
        <taxon>Chordata</taxon>
        <taxon>Craniata</taxon>
        <taxon>Vertebrata</taxon>
        <taxon>Euteleostomi</taxon>
        <taxon>Mammalia</taxon>
        <taxon>Metatheria</taxon>
        <taxon>Dasyuromorphia</taxon>
        <taxon>Dasyuridae</taxon>
        <taxon>Sarcophilus</taxon>
    </lineage>
</organism>
<comment type="subcellular location">
    <subcellularLocation>
        <location evidence="1">Membrane</location>
    </subcellularLocation>
</comment>
<gene>
    <name evidence="7" type="primary">GPR82</name>
</gene>
<dbReference type="GO" id="GO:0060612">
    <property type="term" value="P:adipose tissue development"/>
    <property type="evidence" value="ECO:0007669"/>
    <property type="project" value="Ensembl"/>
</dbReference>
<dbReference type="GO" id="GO:0097009">
    <property type="term" value="P:energy homeostasis"/>
    <property type="evidence" value="ECO:0007669"/>
    <property type="project" value="Ensembl"/>
</dbReference>
<dbReference type="HOGENOM" id="CLU_060761_0_0_1"/>
<evidence type="ECO:0000256" key="3">
    <source>
        <dbReference type="ARBA" id="ARBA00022989"/>
    </source>
</evidence>
<evidence type="ECO:0000256" key="1">
    <source>
        <dbReference type="ARBA" id="ARBA00004370"/>
    </source>
</evidence>
<dbReference type="Ensembl" id="ENSSHAT00000007491.2">
    <property type="protein sequence ID" value="ENSSHAP00000007429.2"/>
    <property type="gene ID" value="ENSSHAG00000006459.2"/>
</dbReference>
<dbReference type="GO" id="GO:0016020">
    <property type="term" value="C:membrane"/>
    <property type="evidence" value="ECO:0007669"/>
    <property type="project" value="UniProtKB-SubCell"/>
</dbReference>
<dbReference type="GeneTree" id="ENSGT01140000282516"/>
<keyword evidence="3 5" id="KW-1133">Transmembrane helix</keyword>
<keyword evidence="8" id="KW-1185">Reference proteome</keyword>
<dbReference type="Pfam" id="PF00001">
    <property type="entry name" value="7tm_1"/>
    <property type="match status" value="2"/>
</dbReference>
<dbReference type="AlphaFoldDB" id="G3VW74"/>
<dbReference type="FunCoup" id="G3VW74">
    <property type="interactions" value="199"/>
</dbReference>
<reference evidence="7" key="2">
    <citation type="submission" date="2025-08" db="UniProtKB">
        <authorList>
            <consortium name="Ensembl"/>
        </authorList>
    </citation>
    <scope>IDENTIFICATION</scope>
</reference>
<evidence type="ECO:0000256" key="5">
    <source>
        <dbReference type="SAM" id="Phobius"/>
    </source>
</evidence>
<feature type="domain" description="G-protein coupled receptors family 1 profile" evidence="6">
    <location>
        <begin position="54"/>
        <end position="332"/>
    </location>
</feature>